<dbReference type="Proteomes" id="UP001629113">
    <property type="component" value="Unassembled WGS sequence"/>
</dbReference>
<accession>A0ABR4PWS7</accession>
<dbReference type="PANTHER" id="PTHR36826:SF1">
    <property type="entry name" value="PROTEIN ECM13"/>
    <property type="match status" value="1"/>
</dbReference>
<evidence type="ECO:0000313" key="2">
    <source>
        <dbReference type="Proteomes" id="UP001629113"/>
    </source>
</evidence>
<dbReference type="PANTHER" id="PTHR36826">
    <property type="entry name" value="PROTEIN ECM13"/>
    <property type="match status" value="1"/>
</dbReference>
<sequence>MHANMYEVYALARVAQQKLLSEVSKKSHSLRRLCGHANLYDSLLVDLKTSKQKQARELELFLALHEEKIEEVDGLSPDDFDLEECLEEIDADDWEHVEAISVHRYEQSALAIDLTSGYESEDSDLDFEVDQEGYWAGWEKDYALPHADFMSAVILAMDHNMTALEVAPSEVMAPRSLELCDTYR</sequence>
<protein>
    <recommendedName>
        <fullName evidence="3">HEPN domain-containing protein</fullName>
    </recommendedName>
</protein>
<keyword evidence="2" id="KW-1185">Reference proteome</keyword>
<organism evidence="1 2">
    <name type="scientific">Phlyctema vagabunda</name>
    <dbReference type="NCBI Taxonomy" id="108571"/>
    <lineage>
        <taxon>Eukaryota</taxon>
        <taxon>Fungi</taxon>
        <taxon>Dikarya</taxon>
        <taxon>Ascomycota</taxon>
        <taxon>Pezizomycotina</taxon>
        <taxon>Leotiomycetes</taxon>
        <taxon>Helotiales</taxon>
        <taxon>Dermateaceae</taxon>
        <taxon>Phlyctema</taxon>
    </lineage>
</organism>
<evidence type="ECO:0008006" key="3">
    <source>
        <dbReference type="Google" id="ProtNLM"/>
    </source>
</evidence>
<name>A0ABR4PWS7_9HELO</name>
<dbReference type="EMBL" id="JBFCZG010000001">
    <property type="protein sequence ID" value="KAL3427341.1"/>
    <property type="molecule type" value="Genomic_DNA"/>
</dbReference>
<proteinExistence type="predicted"/>
<comment type="caution">
    <text evidence="1">The sequence shown here is derived from an EMBL/GenBank/DDBJ whole genome shotgun (WGS) entry which is preliminary data.</text>
</comment>
<gene>
    <name evidence="1" type="ORF">PVAG01_00850</name>
</gene>
<reference evidence="1 2" key="1">
    <citation type="submission" date="2024-06" db="EMBL/GenBank/DDBJ databases">
        <title>Complete genome of Phlyctema vagabunda strain 19-DSS-EL-015.</title>
        <authorList>
            <person name="Fiorenzani C."/>
        </authorList>
    </citation>
    <scope>NUCLEOTIDE SEQUENCE [LARGE SCALE GENOMIC DNA]</scope>
    <source>
        <strain evidence="1 2">19-DSS-EL-015</strain>
    </source>
</reference>
<dbReference type="InterPro" id="IPR037738">
    <property type="entry name" value="Ecm13-like"/>
</dbReference>
<evidence type="ECO:0000313" key="1">
    <source>
        <dbReference type="EMBL" id="KAL3427341.1"/>
    </source>
</evidence>